<dbReference type="CDD" id="cd18809">
    <property type="entry name" value="SF1_C_RecD"/>
    <property type="match status" value="1"/>
</dbReference>
<dbReference type="SUPFAM" id="SSF52540">
    <property type="entry name" value="P-loop containing nucleoside triphosphate hydrolases"/>
    <property type="match status" value="1"/>
</dbReference>
<accession>A0A915DGA1</accession>
<sequence>MRTDANQIQFADYVLSLGGGTKNDENDLIQIPDEIICNTNLEESVFGQAINTRNYDSLFNRAILAPLNVNVDKINAKVLHMLNRNPVEYASIDTAESNKTNSDDNIQMAEYLATINPPELPPHILKLTKHAIVMLIRNLSISRGLCNGTRLMIISMQKHVLECKILTGDKAGKTVFIPRSTITCENKYQFTLHRHQFPIKLAFAMTINKSQGQTFDFIGIDLMNRCFNHGQLYVAFHELNP</sequence>
<feature type="domain" description="DNA helicase Pif1-like 2B" evidence="1">
    <location>
        <begin position="110"/>
        <end position="155"/>
    </location>
</feature>
<name>A0A915DGA1_9BILA</name>
<evidence type="ECO:0000313" key="2">
    <source>
        <dbReference type="Proteomes" id="UP000887574"/>
    </source>
</evidence>
<dbReference type="PANTHER" id="PTHR10492">
    <property type="match status" value="1"/>
</dbReference>
<reference evidence="3" key="1">
    <citation type="submission" date="2022-11" db="UniProtKB">
        <authorList>
            <consortium name="WormBaseParasite"/>
        </authorList>
    </citation>
    <scope>IDENTIFICATION</scope>
</reference>
<dbReference type="InterPro" id="IPR027417">
    <property type="entry name" value="P-loop_NTPase"/>
</dbReference>
<proteinExistence type="predicted"/>
<dbReference type="PANTHER" id="PTHR10492:SF57">
    <property type="entry name" value="ATP-DEPENDENT DNA HELICASE"/>
    <property type="match status" value="1"/>
</dbReference>
<dbReference type="Proteomes" id="UP000887574">
    <property type="component" value="Unplaced"/>
</dbReference>
<dbReference type="InterPro" id="IPR049163">
    <property type="entry name" value="Pif1-like_2B_dom"/>
</dbReference>
<evidence type="ECO:0000313" key="3">
    <source>
        <dbReference type="WBParaSite" id="jg19592"/>
    </source>
</evidence>
<dbReference type="Pfam" id="PF21530">
    <property type="entry name" value="Pif1_2B_dom"/>
    <property type="match status" value="1"/>
</dbReference>
<keyword evidence="2" id="KW-1185">Reference proteome</keyword>
<protein>
    <submittedName>
        <fullName evidence="3">ATP-dependent DNA helicase</fullName>
    </submittedName>
</protein>
<evidence type="ECO:0000259" key="1">
    <source>
        <dbReference type="Pfam" id="PF21530"/>
    </source>
</evidence>
<organism evidence="2 3">
    <name type="scientific">Ditylenchus dipsaci</name>
    <dbReference type="NCBI Taxonomy" id="166011"/>
    <lineage>
        <taxon>Eukaryota</taxon>
        <taxon>Metazoa</taxon>
        <taxon>Ecdysozoa</taxon>
        <taxon>Nematoda</taxon>
        <taxon>Chromadorea</taxon>
        <taxon>Rhabditida</taxon>
        <taxon>Tylenchina</taxon>
        <taxon>Tylenchomorpha</taxon>
        <taxon>Sphaerularioidea</taxon>
        <taxon>Anguinidae</taxon>
        <taxon>Anguininae</taxon>
        <taxon>Ditylenchus</taxon>
    </lineage>
</organism>
<dbReference type="WBParaSite" id="jg19592">
    <property type="protein sequence ID" value="jg19592"/>
    <property type="gene ID" value="jg19592"/>
</dbReference>
<dbReference type="AlphaFoldDB" id="A0A915DGA1"/>